<dbReference type="Pfam" id="PF00078">
    <property type="entry name" value="RVT_1"/>
    <property type="match status" value="1"/>
</dbReference>
<feature type="domain" description="Reverse transcriptase" evidence="2">
    <location>
        <begin position="492"/>
        <end position="763"/>
    </location>
</feature>
<dbReference type="GO" id="GO:0071897">
    <property type="term" value="P:DNA biosynthetic process"/>
    <property type="evidence" value="ECO:0007669"/>
    <property type="project" value="UniProtKB-ARBA"/>
</dbReference>
<dbReference type="AlphaFoldDB" id="A0AAV1KN44"/>
<feature type="compositionally biased region" description="Polar residues" evidence="1">
    <location>
        <begin position="916"/>
        <end position="935"/>
    </location>
</feature>
<proteinExistence type="predicted"/>
<evidence type="ECO:0000259" key="2">
    <source>
        <dbReference type="PROSITE" id="PS50878"/>
    </source>
</evidence>
<dbReference type="InterPro" id="IPR005135">
    <property type="entry name" value="Endo/exonuclease/phosphatase"/>
</dbReference>
<dbReference type="InterPro" id="IPR036691">
    <property type="entry name" value="Endo/exonu/phosph_ase_sf"/>
</dbReference>
<feature type="compositionally biased region" description="Basic and acidic residues" evidence="1">
    <location>
        <begin position="871"/>
        <end position="888"/>
    </location>
</feature>
<name>A0AAV1KN44_9NEOP</name>
<dbReference type="PANTHER" id="PTHR19446">
    <property type="entry name" value="REVERSE TRANSCRIPTASES"/>
    <property type="match status" value="1"/>
</dbReference>
<dbReference type="SUPFAM" id="SSF56219">
    <property type="entry name" value="DNase I-like"/>
    <property type="match status" value="1"/>
</dbReference>
<evidence type="ECO:0000313" key="3">
    <source>
        <dbReference type="EMBL" id="CAK1583171.1"/>
    </source>
</evidence>
<dbReference type="EMBL" id="CAVLGL010000046">
    <property type="protein sequence ID" value="CAK1583171.1"/>
    <property type="molecule type" value="Genomic_DNA"/>
</dbReference>
<sequence length="935" mass="106498">MDRGRAATQECLRTASTLGYSIILMQEPYIGNKNNVSVGSQFRVIQKTSKEIAKPVRSAIVILNQNLNFVVNPNLVSEDIVGVTIRLGQTKVGIISIYLHEKTNIEEDVATIKRLITTMDADEYILGGDANANSIWWGCKADDRRGTTIMEAFAELSFEILNTGTKPTFSVYRRGEECSSIIDITACSTTFLHKIKNWTVNEHLCTLSSHRPITFEIHLQNTNTKQINKSTRKYNTIKADWIKFTHEFKEELNRRDINVNTIREIKLVENLNEIVDSYTHSILYACDKAIPLTKTKLIKTAVWWNKEITEMKKETIRRRRRIRNANPNRRQYVIEQYQEAKAKYKSMIEEAATNSWKTLCTKEEKENLWQRTYRIIKICTKREEDKLLRDIGGTILTERKSAELLAETFYPNDYLDTDTNEQVELRNRSKQKAKQLENSIINIKQPFTAYEIESIFKNMSPKKAPGDDGLTSDICQTAFASSPEILIALLNQCLNIGYFPAQWKTATIKVIPKPNKEDYTLPKSYRPIGLLPILGKVLEKLFVNRLQWQLGAEGKMSRRQYGFTPQRSTEDALYDMLTIIKEGISKKQIVALVSLDIEGAFDSAWWPAIINQLSYKDVDESVLRLITSYLTGRKIKLRYAGEEVVKHTNKGCIQGSTCGPILWNILLDSLLQDTQNTRAHVQAFADDIVIIGIAKTGQQLERDINETLSIIAAWGKIHKMKFAAHKTQAMIITKQIKYHRPQLLLEGIELKYSNYLKILGLTIDENINFKQHLDNISQKAVNLYKMISRAARAQWGLNSEIVRTIYLAVVEPTILYAASCWVESTNKNRGNQRCFPVRTPPGSDERVIRITRQVGARREFTSQHPVVADVPQERSQDRSLRNTARHDAPTSTVTSPIGNASLLKGRVLKALEMSKDTASTTPPRDTVSSARALTT</sequence>
<protein>
    <recommendedName>
        <fullName evidence="2">Reverse transcriptase domain-containing protein</fullName>
    </recommendedName>
</protein>
<dbReference type="SUPFAM" id="SSF56672">
    <property type="entry name" value="DNA/RNA polymerases"/>
    <property type="match status" value="1"/>
</dbReference>
<feature type="compositionally biased region" description="Polar residues" evidence="1">
    <location>
        <begin position="889"/>
        <end position="898"/>
    </location>
</feature>
<keyword evidence="4" id="KW-1185">Reference proteome</keyword>
<feature type="region of interest" description="Disordered" evidence="1">
    <location>
        <begin position="861"/>
        <end position="899"/>
    </location>
</feature>
<reference evidence="3 4" key="1">
    <citation type="submission" date="2023-11" db="EMBL/GenBank/DDBJ databases">
        <authorList>
            <person name="Hedman E."/>
            <person name="Englund M."/>
            <person name="Stromberg M."/>
            <person name="Nyberg Akerstrom W."/>
            <person name="Nylinder S."/>
            <person name="Jareborg N."/>
            <person name="Kallberg Y."/>
            <person name="Kronander E."/>
        </authorList>
    </citation>
    <scope>NUCLEOTIDE SEQUENCE [LARGE SCALE GENOMIC DNA]</scope>
</reference>
<evidence type="ECO:0000313" key="4">
    <source>
        <dbReference type="Proteomes" id="UP001314205"/>
    </source>
</evidence>
<dbReference type="GO" id="GO:0003824">
    <property type="term" value="F:catalytic activity"/>
    <property type="evidence" value="ECO:0007669"/>
    <property type="project" value="InterPro"/>
</dbReference>
<gene>
    <name evidence="3" type="ORF">PARMNEM_LOCUS4594</name>
</gene>
<comment type="caution">
    <text evidence="3">The sequence shown here is derived from an EMBL/GenBank/DDBJ whole genome shotgun (WGS) entry which is preliminary data.</text>
</comment>
<dbReference type="InterPro" id="IPR000477">
    <property type="entry name" value="RT_dom"/>
</dbReference>
<organism evidence="3 4">
    <name type="scientific">Parnassius mnemosyne</name>
    <name type="common">clouded apollo</name>
    <dbReference type="NCBI Taxonomy" id="213953"/>
    <lineage>
        <taxon>Eukaryota</taxon>
        <taxon>Metazoa</taxon>
        <taxon>Ecdysozoa</taxon>
        <taxon>Arthropoda</taxon>
        <taxon>Hexapoda</taxon>
        <taxon>Insecta</taxon>
        <taxon>Pterygota</taxon>
        <taxon>Neoptera</taxon>
        <taxon>Endopterygota</taxon>
        <taxon>Lepidoptera</taxon>
        <taxon>Glossata</taxon>
        <taxon>Ditrysia</taxon>
        <taxon>Papilionoidea</taxon>
        <taxon>Papilionidae</taxon>
        <taxon>Parnassiinae</taxon>
        <taxon>Parnassini</taxon>
        <taxon>Parnassius</taxon>
        <taxon>Driopa</taxon>
    </lineage>
</organism>
<dbReference type="Pfam" id="PF14529">
    <property type="entry name" value="Exo_endo_phos_2"/>
    <property type="match status" value="1"/>
</dbReference>
<dbReference type="PROSITE" id="PS50878">
    <property type="entry name" value="RT_POL"/>
    <property type="match status" value="1"/>
</dbReference>
<dbReference type="Proteomes" id="UP001314205">
    <property type="component" value="Unassembled WGS sequence"/>
</dbReference>
<feature type="region of interest" description="Disordered" evidence="1">
    <location>
        <begin position="913"/>
        <end position="935"/>
    </location>
</feature>
<dbReference type="InterPro" id="IPR043502">
    <property type="entry name" value="DNA/RNA_pol_sf"/>
</dbReference>
<accession>A0AAV1KN44</accession>
<evidence type="ECO:0000256" key="1">
    <source>
        <dbReference type="SAM" id="MobiDB-lite"/>
    </source>
</evidence>
<dbReference type="Gene3D" id="3.60.10.10">
    <property type="entry name" value="Endonuclease/exonuclease/phosphatase"/>
    <property type="match status" value="1"/>
</dbReference>
<dbReference type="CDD" id="cd01650">
    <property type="entry name" value="RT_nLTR_like"/>
    <property type="match status" value="1"/>
</dbReference>